<name>A0ACC2ULE5_9FUNG</name>
<evidence type="ECO:0000313" key="2">
    <source>
        <dbReference type="Proteomes" id="UP001165960"/>
    </source>
</evidence>
<keyword evidence="2" id="KW-1185">Reference proteome</keyword>
<organism evidence="1 2">
    <name type="scientific">Entomophthora muscae</name>
    <dbReference type="NCBI Taxonomy" id="34485"/>
    <lineage>
        <taxon>Eukaryota</taxon>
        <taxon>Fungi</taxon>
        <taxon>Fungi incertae sedis</taxon>
        <taxon>Zoopagomycota</taxon>
        <taxon>Entomophthoromycotina</taxon>
        <taxon>Entomophthoromycetes</taxon>
        <taxon>Entomophthorales</taxon>
        <taxon>Entomophthoraceae</taxon>
        <taxon>Entomophthora</taxon>
    </lineage>
</organism>
<comment type="caution">
    <text evidence="1">The sequence shown here is derived from an EMBL/GenBank/DDBJ whole genome shotgun (WGS) entry which is preliminary data.</text>
</comment>
<sequence>MVTGTCSVDWNAFDAISQTQSKWFKSARLKQVEFMKCFVLLVHVLGTNALIWNDFKDSVKKLTATPFAFLKYFQSDAVRLTTPQRDHNITAASVNAFLPISLIVTCSMQQLNKQACFCSKFTFVKRIYNQAKDAVAVVAQSTDMVIVAFRQTASEKNNESDMDFAFTPLPGVGGDVKVHKGFLEYYQLLQAELEQLLPTLLANNTKLLHLTGYSLGGAVALISLDSILRNLRLENKVQVYSYANPRVGNRAFANHIESLNVPVIRYTILNDLVSQLPPKNMGYIHTGIEYFSSKSTLTKCSLEFDEDPSCAYSGTSLTKDTHTKPNQQPMPKPIFCVSQV</sequence>
<dbReference type="EMBL" id="QTSX02000229">
    <property type="protein sequence ID" value="KAJ9087591.1"/>
    <property type="molecule type" value="Genomic_DNA"/>
</dbReference>
<proteinExistence type="predicted"/>
<gene>
    <name evidence="1" type="ORF">DSO57_1031636</name>
</gene>
<dbReference type="Proteomes" id="UP001165960">
    <property type="component" value="Unassembled WGS sequence"/>
</dbReference>
<evidence type="ECO:0000313" key="1">
    <source>
        <dbReference type="EMBL" id="KAJ9087591.1"/>
    </source>
</evidence>
<accession>A0ACC2ULE5</accession>
<protein>
    <submittedName>
        <fullName evidence="1">Uncharacterized protein</fullName>
    </submittedName>
</protein>
<reference evidence="1" key="1">
    <citation type="submission" date="2022-04" db="EMBL/GenBank/DDBJ databases">
        <title>Genome of the entomopathogenic fungus Entomophthora muscae.</title>
        <authorList>
            <person name="Elya C."/>
            <person name="Lovett B.R."/>
            <person name="Lee E."/>
            <person name="Macias A.M."/>
            <person name="Hajek A.E."/>
            <person name="De Bivort B.L."/>
            <person name="Kasson M.T."/>
            <person name="De Fine Licht H.H."/>
            <person name="Stajich J.E."/>
        </authorList>
    </citation>
    <scope>NUCLEOTIDE SEQUENCE</scope>
    <source>
        <strain evidence="1">Berkeley</strain>
    </source>
</reference>